<dbReference type="Proteomes" id="UP001596411">
    <property type="component" value="Unassembled WGS sequence"/>
</dbReference>
<dbReference type="InterPro" id="IPR052922">
    <property type="entry name" value="Cytidylate_Kinase-2"/>
</dbReference>
<dbReference type="RefSeq" id="WP_346062098.1">
    <property type="nucleotide sequence ID" value="NZ_BAAADR010000007.1"/>
</dbReference>
<accession>A0ABW2EVY8</accession>
<evidence type="ECO:0000313" key="2">
    <source>
        <dbReference type="Proteomes" id="UP001596411"/>
    </source>
</evidence>
<keyword evidence="2" id="KW-1185">Reference proteome</keyword>
<dbReference type="SUPFAM" id="SSF52540">
    <property type="entry name" value="P-loop containing nucleoside triphosphate hydrolases"/>
    <property type="match status" value="1"/>
</dbReference>
<dbReference type="PANTHER" id="PTHR37816">
    <property type="entry name" value="YALI0E33011P"/>
    <property type="match status" value="1"/>
</dbReference>
<reference evidence="2" key="1">
    <citation type="journal article" date="2019" name="Int. J. Syst. Evol. Microbiol.">
        <title>The Global Catalogue of Microorganisms (GCM) 10K type strain sequencing project: providing services to taxonomists for standard genome sequencing and annotation.</title>
        <authorList>
            <consortium name="The Broad Institute Genomics Platform"/>
            <consortium name="The Broad Institute Genome Sequencing Center for Infectious Disease"/>
            <person name="Wu L."/>
            <person name="Ma J."/>
        </authorList>
    </citation>
    <scope>NUCLEOTIDE SEQUENCE [LARGE SCALE GENOMIC DNA]</scope>
    <source>
        <strain evidence="2">CGMCC 1.13666</strain>
    </source>
</reference>
<comment type="caution">
    <text evidence="1">The sequence shown here is derived from an EMBL/GenBank/DDBJ whole genome shotgun (WGS) entry which is preliminary data.</text>
</comment>
<proteinExistence type="predicted"/>
<evidence type="ECO:0000313" key="1">
    <source>
        <dbReference type="EMBL" id="MFC7088818.1"/>
    </source>
</evidence>
<protein>
    <submittedName>
        <fullName evidence="1">AAA family ATPase</fullName>
    </submittedName>
</protein>
<dbReference type="InterPro" id="IPR027417">
    <property type="entry name" value="P-loop_NTPase"/>
</dbReference>
<organism evidence="1 2">
    <name type="scientific">Halomonas salifodinae</name>
    <dbReference type="NCBI Taxonomy" id="438745"/>
    <lineage>
        <taxon>Bacteria</taxon>
        <taxon>Pseudomonadati</taxon>
        <taxon>Pseudomonadota</taxon>
        <taxon>Gammaproteobacteria</taxon>
        <taxon>Oceanospirillales</taxon>
        <taxon>Halomonadaceae</taxon>
        <taxon>Halomonas</taxon>
    </lineage>
</organism>
<dbReference type="Pfam" id="PF13671">
    <property type="entry name" value="AAA_33"/>
    <property type="match status" value="1"/>
</dbReference>
<dbReference type="PANTHER" id="PTHR37816:SF1">
    <property type="entry name" value="TOXIN"/>
    <property type="match status" value="1"/>
</dbReference>
<sequence>MKIILLGNAGSGKSTLSKRLLDRQPAARLSLDQVAFREGMERRPLAESVAEVRRFIDAHAHWIIEGCYADIIEPILPACEELIFLNPGVETCVAHCRSRPWEPEKFATRKAQDANLEALLTWVRTYETRDDNYGLSRHRALFDGFRGRKIELNDPSKYASMLGWVNLDKLSKTAENRSAKPSSHNS</sequence>
<dbReference type="EMBL" id="JBHSZP010000012">
    <property type="protein sequence ID" value="MFC7088818.1"/>
    <property type="molecule type" value="Genomic_DNA"/>
</dbReference>
<gene>
    <name evidence="1" type="ORF">ACFQH5_04525</name>
</gene>
<name>A0ABW2EVY8_9GAMM</name>
<dbReference type="Gene3D" id="3.40.50.300">
    <property type="entry name" value="P-loop containing nucleotide triphosphate hydrolases"/>
    <property type="match status" value="1"/>
</dbReference>